<feature type="compositionally biased region" description="Basic and acidic residues" evidence="1">
    <location>
        <begin position="147"/>
        <end position="159"/>
    </location>
</feature>
<organism evidence="2">
    <name type="scientific">Cucumis melo</name>
    <name type="common">Muskmelon</name>
    <dbReference type="NCBI Taxonomy" id="3656"/>
    <lineage>
        <taxon>Eukaryota</taxon>
        <taxon>Viridiplantae</taxon>
        <taxon>Streptophyta</taxon>
        <taxon>Embryophyta</taxon>
        <taxon>Tracheophyta</taxon>
        <taxon>Spermatophyta</taxon>
        <taxon>Magnoliopsida</taxon>
        <taxon>eudicotyledons</taxon>
        <taxon>Gunneridae</taxon>
        <taxon>Pentapetalae</taxon>
        <taxon>rosids</taxon>
        <taxon>fabids</taxon>
        <taxon>Cucurbitales</taxon>
        <taxon>Cucurbitaceae</taxon>
        <taxon>Benincaseae</taxon>
        <taxon>Cucumis</taxon>
    </lineage>
</organism>
<evidence type="ECO:0000256" key="1">
    <source>
        <dbReference type="SAM" id="MobiDB-lite"/>
    </source>
</evidence>
<dbReference type="Gramene" id="MELO3C031594.2.1">
    <property type="protein sequence ID" value="MELO3C031594.2.1"/>
    <property type="gene ID" value="MELO3C031594.2"/>
</dbReference>
<dbReference type="AlphaFoldDB" id="A0A9I9EBR5"/>
<evidence type="ECO:0000313" key="2">
    <source>
        <dbReference type="EnsemblPlants" id="MELO3C031594.2.1"/>
    </source>
</evidence>
<feature type="region of interest" description="Disordered" evidence="1">
    <location>
        <begin position="139"/>
        <end position="159"/>
    </location>
</feature>
<accession>A0A9I9EBR5</accession>
<sequence>MKHLSFPINETQNQIATDKARNEWGLQKSNILLKKTNLNGSGFGRYKNWNIGCERILLFSVSGLISFGSLGNLREKGRIRGARRSLSGLKRRGLEGGWAKLEAESSIYLNVVVFFPREYFLSSPLPGLCGEMKGLFRHFPKRSPPSEPKEINPDTENKRIPSQPLYLPNPSLHWYGFQGSYYDFFRLFSLFYYLGSSFFSPIGCSDVLLLPPDAHVGEIYPTYLSFCLILLHSARTTRILSALSCFLSEHSTNTWSS</sequence>
<protein>
    <submittedName>
        <fullName evidence="2">Uncharacterized protein</fullName>
    </submittedName>
</protein>
<reference evidence="2" key="1">
    <citation type="submission" date="2023-03" db="UniProtKB">
        <authorList>
            <consortium name="EnsemblPlants"/>
        </authorList>
    </citation>
    <scope>IDENTIFICATION</scope>
</reference>
<name>A0A9I9EBR5_CUCME</name>
<dbReference type="EnsemblPlants" id="MELO3C031594.2.1">
    <property type="protein sequence ID" value="MELO3C031594.2.1"/>
    <property type="gene ID" value="MELO3C031594.2"/>
</dbReference>
<proteinExistence type="predicted"/>